<feature type="transmembrane region" description="Helical" evidence="10">
    <location>
        <begin position="381"/>
        <end position="407"/>
    </location>
</feature>
<dbReference type="Pfam" id="PF03222">
    <property type="entry name" value="Trp_Tyr_perm"/>
    <property type="match status" value="1"/>
</dbReference>
<feature type="transmembrane region" description="Helical" evidence="10">
    <location>
        <begin position="7"/>
        <end position="29"/>
    </location>
</feature>
<dbReference type="Proteomes" id="UP000255417">
    <property type="component" value="Unassembled WGS sequence"/>
</dbReference>
<dbReference type="PANTHER" id="PTHR46997:SF1">
    <property type="entry name" value="LOW AFFINITY TRYPTOPHAN PERMEASE-RELATED"/>
    <property type="match status" value="1"/>
</dbReference>
<feature type="transmembrane region" description="Helical" evidence="10">
    <location>
        <begin position="342"/>
        <end position="360"/>
    </location>
</feature>
<keyword evidence="5 10" id="KW-0997">Cell inner membrane</keyword>
<proteinExistence type="inferred from homology"/>
<feature type="transmembrane region" description="Helical" evidence="10">
    <location>
        <begin position="319"/>
        <end position="336"/>
    </location>
</feature>
<dbReference type="GO" id="GO:0003333">
    <property type="term" value="P:amino acid transmembrane transport"/>
    <property type="evidence" value="ECO:0007669"/>
    <property type="project" value="InterPro"/>
</dbReference>
<comment type="subcellular location">
    <subcellularLocation>
        <location evidence="1 10">Cell inner membrane</location>
        <topology evidence="1 10">Multi-pass membrane protein</topology>
    </subcellularLocation>
</comment>
<evidence type="ECO:0000256" key="3">
    <source>
        <dbReference type="ARBA" id="ARBA00022448"/>
    </source>
</evidence>
<reference evidence="11 12" key="1">
    <citation type="submission" date="2018-06" db="EMBL/GenBank/DDBJ databases">
        <authorList>
            <consortium name="Pathogen Informatics"/>
            <person name="Doyle S."/>
        </authorList>
    </citation>
    <scope>NUCLEOTIDE SEQUENCE [LARGE SCALE GENOMIC DNA]</scope>
    <source>
        <strain evidence="11 12">NCTC12872</strain>
    </source>
</reference>
<keyword evidence="4 10" id="KW-1003">Cell membrane</keyword>
<evidence type="ECO:0000313" key="12">
    <source>
        <dbReference type="Proteomes" id="UP000255417"/>
    </source>
</evidence>
<evidence type="ECO:0000256" key="2">
    <source>
        <dbReference type="ARBA" id="ARBA00005452"/>
    </source>
</evidence>
<organism evidence="11 12">
    <name type="scientific">Phocoenobacter uteri</name>
    <dbReference type="NCBI Taxonomy" id="146806"/>
    <lineage>
        <taxon>Bacteria</taxon>
        <taxon>Pseudomonadati</taxon>
        <taxon>Pseudomonadota</taxon>
        <taxon>Gammaproteobacteria</taxon>
        <taxon>Pasteurellales</taxon>
        <taxon>Pasteurellaceae</taxon>
        <taxon>Phocoenobacter</taxon>
    </lineage>
</organism>
<comment type="function">
    <text evidence="10">Involved in transporting aromatic amino acids across the cytoplasmic membrane.</text>
</comment>
<feature type="transmembrane region" description="Helical" evidence="10">
    <location>
        <begin position="35"/>
        <end position="58"/>
    </location>
</feature>
<dbReference type="PRINTS" id="PR00166">
    <property type="entry name" value="AROAAPRMEASE"/>
</dbReference>
<dbReference type="OrthoDB" id="18749at2"/>
<evidence type="ECO:0000256" key="9">
    <source>
        <dbReference type="ARBA" id="ARBA00023136"/>
    </source>
</evidence>
<protein>
    <recommendedName>
        <fullName evidence="10">Aromatic amino acid permease</fullName>
    </recommendedName>
</protein>
<keyword evidence="9 10" id="KW-0472">Membrane</keyword>
<evidence type="ECO:0000256" key="6">
    <source>
        <dbReference type="ARBA" id="ARBA00022692"/>
    </source>
</evidence>
<dbReference type="InterPro" id="IPR018227">
    <property type="entry name" value="Amino_acid_transport_2"/>
</dbReference>
<sequence length="409" mass="44394">MRKNSPSIIGGACIIASVCVGAGMLAIPIKGAGAWTIYSTLALLITMTMMTLSGWLLLETYKKYELTASFSTVTKDLLGSKINFINNLAVYFVGGILLYAYTTVAGLTLTDLFGSIFGENSTGIWSIIFVFIFSSFVWHSTRAVDRISVLLILVMIFTFIFGVSGLASNIDMKILLDSNNEQGGYTLFAATMLPVALTSFGYHHSVASMRIYYGSEMKAKYAIIGGTSIALILYLLWTFSIFGNLPRSEFKQVFESGGEWQALVGALGQMIESETVTNTIKAFSMAAVLSSFIGVGLGVFDYLADFFQFDNTKQGRIKSWAVTFLPPLILSVLFPFGFVKAIGYAGAVATIWTCIIPALLTKKAREKNGIEGFHIRGGNGLLVALILFGISVAVIHFLDMMSILPVFKG</sequence>
<keyword evidence="3 10" id="KW-0813">Transport</keyword>
<dbReference type="EMBL" id="UGTA01000001">
    <property type="protein sequence ID" value="SUB58494.1"/>
    <property type="molecule type" value="Genomic_DNA"/>
</dbReference>
<accession>A0A379C896</accession>
<dbReference type="PANTHER" id="PTHR46997">
    <property type="entry name" value="LOW AFFINITY TRYPTOPHAN PERMEASE-RELATED"/>
    <property type="match status" value="1"/>
</dbReference>
<dbReference type="InterPro" id="IPR013059">
    <property type="entry name" value="Trp_tyr_transpt"/>
</dbReference>
<evidence type="ECO:0000256" key="8">
    <source>
        <dbReference type="ARBA" id="ARBA00022989"/>
    </source>
</evidence>
<dbReference type="RefSeq" id="WP_115315015.1">
    <property type="nucleotide sequence ID" value="NZ_LWIF01000001.1"/>
</dbReference>
<dbReference type="GO" id="GO:0015173">
    <property type="term" value="F:aromatic amino acid transmembrane transporter activity"/>
    <property type="evidence" value="ECO:0007669"/>
    <property type="project" value="UniProtKB-UniRule"/>
</dbReference>
<dbReference type="NCBIfam" id="TIGR00837">
    <property type="entry name" value="araaP"/>
    <property type="match status" value="1"/>
</dbReference>
<comment type="similarity">
    <text evidence="2 10">Belongs to the amino acid/polyamine transporter 2 family. Mtr/TnaB/TyrP permease subfamily.</text>
</comment>
<evidence type="ECO:0000256" key="1">
    <source>
        <dbReference type="ARBA" id="ARBA00004429"/>
    </source>
</evidence>
<feature type="transmembrane region" description="Helical" evidence="10">
    <location>
        <begin position="150"/>
        <end position="170"/>
    </location>
</feature>
<keyword evidence="7 10" id="KW-0029">Amino-acid transport</keyword>
<keyword evidence="12" id="KW-1185">Reference proteome</keyword>
<evidence type="ECO:0000256" key="4">
    <source>
        <dbReference type="ARBA" id="ARBA00022475"/>
    </source>
</evidence>
<feature type="transmembrane region" description="Helical" evidence="10">
    <location>
        <begin position="282"/>
        <end position="307"/>
    </location>
</feature>
<keyword evidence="6 10" id="KW-0812">Transmembrane</keyword>
<feature type="transmembrane region" description="Helical" evidence="10">
    <location>
        <begin position="182"/>
        <end position="200"/>
    </location>
</feature>
<evidence type="ECO:0000256" key="10">
    <source>
        <dbReference type="RuleBase" id="RU367149"/>
    </source>
</evidence>
<evidence type="ECO:0000313" key="11">
    <source>
        <dbReference type="EMBL" id="SUB58494.1"/>
    </source>
</evidence>
<dbReference type="Gene3D" id="1.20.1740.10">
    <property type="entry name" value="Amino acid/polyamine transporter I"/>
    <property type="match status" value="1"/>
</dbReference>
<gene>
    <name evidence="11" type="primary">mtr_1</name>
    <name evidence="11" type="ORF">NCTC12872_00457</name>
</gene>
<feature type="transmembrane region" description="Helical" evidence="10">
    <location>
        <begin position="122"/>
        <end position="138"/>
    </location>
</feature>
<dbReference type="AlphaFoldDB" id="A0A379C896"/>
<evidence type="ECO:0000256" key="5">
    <source>
        <dbReference type="ARBA" id="ARBA00022519"/>
    </source>
</evidence>
<dbReference type="GO" id="GO:0005886">
    <property type="term" value="C:plasma membrane"/>
    <property type="evidence" value="ECO:0007669"/>
    <property type="project" value="UniProtKB-SubCell"/>
</dbReference>
<name>A0A379C896_9PAST</name>
<keyword evidence="8 10" id="KW-1133">Transmembrane helix</keyword>
<evidence type="ECO:0000256" key="7">
    <source>
        <dbReference type="ARBA" id="ARBA00022970"/>
    </source>
</evidence>
<feature type="transmembrane region" description="Helical" evidence="10">
    <location>
        <begin position="84"/>
        <end position="102"/>
    </location>
</feature>
<feature type="transmembrane region" description="Helical" evidence="10">
    <location>
        <begin position="221"/>
        <end position="242"/>
    </location>
</feature>